<evidence type="ECO:0000256" key="1">
    <source>
        <dbReference type="SAM" id="MobiDB-lite"/>
    </source>
</evidence>
<protein>
    <submittedName>
        <fullName evidence="2">Uncharacterized protein</fullName>
    </submittedName>
</protein>
<dbReference type="AlphaFoldDB" id="A0AAD7GDW2"/>
<comment type="caution">
    <text evidence="2">The sequence shown here is derived from an EMBL/GenBank/DDBJ whole genome shotgun (WGS) entry which is preliminary data.</text>
</comment>
<proteinExistence type="predicted"/>
<dbReference type="EMBL" id="JARKIE010000069">
    <property type="protein sequence ID" value="KAJ7689819.1"/>
    <property type="molecule type" value="Genomic_DNA"/>
</dbReference>
<organism evidence="2 3">
    <name type="scientific">Mycena rosella</name>
    <name type="common">Pink bonnet</name>
    <name type="synonym">Agaricus rosellus</name>
    <dbReference type="NCBI Taxonomy" id="1033263"/>
    <lineage>
        <taxon>Eukaryota</taxon>
        <taxon>Fungi</taxon>
        <taxon>Dikarya</taxon>
        <taxon>Basidiomycota</taxon>
        <taxon>Agaricomycotina</taxon>
        <taxon>Agaricomycetes</taxon>
        <taxon>Agaricomycetidae</taxon>
        <taxon>Agaricales</taxon>
        <taxon>Marasmiineae</taxon>
        <taxon>Mycenaceae</taxon>
        <taxon>Mycena</taxon>
    </lineage>
</organism>
<reference evidence="2" key="1">
    <citation type="submission" date="2023-03" db="EMBL/GenBank/DDBJ databases">
        <title>Massive genome expansion in bonnet fungi (Mycena s.s.) driven by repeated elements and novel gene families across ecological guilds.</title>
        <authorList>
            <consortium name="Lawrence Berkeley National Laboratory"/>
            <person name="Harder C.B."/>
            <person name="Miyauchi S."/>
            <person name="Viragh M."/>
            <person name="Kuo A."/>
            <person name="Thoen E."/>
            <person name="Andreopoulos B."/>
            <person name="Lu D."/>
            <person name="Skrede I."/>
            <person name="Drula E."/>
            <person name="Henrissat B."/>
            <person name="Morin E."/>
            <person name="Kohler A."/>
            <person name="Barry K."/>
            <person name="LaButti K."/>
            <person name="Morin E."/>
            <person name="Salamov A."/>
            <person name="Lipzen A."/>
            <person name="Mereny Z."/>
            <person name="Hegedus B."/>
            <person name="Baldrian P."/>
            <person name="Stursova M."/>
            <person name="Weitz H."/>
            <person name="Taylor A."/>
            <person name="Grigoriev I.V."/>
            <person name="Nagy L.G."/>
            <person name="Martin F."/>
            <person name="Kauserud H."/>
        </authorList>
    </citation>
    <scope>NUCLEOTIDE SEQUENCE</scope>
    <source>
        <strain evidence="2">CBHHK067</strain>
    </source>
</reference>
<evidence type="ECO:0000313" key="3">
    <source>
        <dbReference type="Proteomes" id="UP001221757"/>
    </source>
</evidence>
<gene>
    <name evidence="2" type="ORF">B0H17DRAFT_1065924</name>
</gene>
<feature type="region of interest" description="Disordered" evidence="1">
    <location>
        <begin position="48"/>
        <end position="70"/>
    </location>
</feature>
<accession>A0AAD7GDW2</accession>
<keyword evidence="3" id="KW-1185">Reference proteome</keyword>
<sequence>MPSPATTLTGMPPSISPMRTIGVCHIGNVTTNHANVHAYPAARPAHCHVSSRPAAPASHSTKSSTAIAET</sequence>
<name>A0AAD7GDW2_MYCRO</name>
<dbReference type="Proteomes" id="UP001221757">
    <property type="component" value="Unassembled WGS sequence"/>
</dbReference>
<feature type="compositionally biased region" description="Polar residues" evidence="1">
    <location>
        <begin position="58"/>
        <end position="70"/>
    </location>
</feature>
<evidence type="ECO:0000313" key="2">
    <source>
        <dbReference type="EMBL" id="KAJ7689819.1"/>
    </source>
</evidence>